<feature type="compositionally biased region" description="Low complexity" evidence="1">
    <location>
        <begin position="29"/>
        <end position="49"/>
    </location>
</feature>
<dbReference type="PROSITE" id="PS51257">
    <property type="entry name" value="PROKAR_LIPOPROTEIN"/>
    <property type="match status" value="1"/>
</dbReference>
<protein>
    <recommendedName>
        <fullName evidence="4">Lipoprotein</fullName>
    </recommendedName>
</protein>
<evidence type="ECO:0008006" key="4">
    <source>
        <dbReference type="Google" id="ProtNLM"/>
    </source>
</evidence>
<evidence type="ECO:0000313" key="3">
    <source>
        <dbReference type="Proteomes" id="UP000825933"/>
    </source>
</evidence>
<dbReference type="Proteomes" id="UP000825933">
    <property type="component" value="Unassembled WGS sequence"/>
</dbReference>
<evidence type="ECO:0000256" key="1">
    <source>
        <dbReference type="SAM" id="MobiDB-lite"/>
    </source>
</evidence>
<sequence length="149" mass="15248">MKKSKIGILSVIGILVLVVMASGCTSSNNNTTMSNQSQSQSQNTQSSTNGKIPTVKVIASGPWMGQIQDSSGSKSVSGTGSQTFQLSQNPGMVIISFSKDNTKNTASTNGTVTPDTSTLTIQIIDGNGNVVATQTTSADAGNVATSHSF</sequence>
<evidence type="ECO:0000313" key="2">
    <source>
        <dbReference type="EMBL" id="MBZ2167021.1"/>
    </source>
</evidence>
<reference evidence="3" key="1">
    <citation type="journal article" date="2022" name="Microbiol. Resour. Announc.">
        <title>Draft Genome Sequence of a Methanogenic Archaeon from West Spitsbergen Permafrost.</title>
        <authorList>
            <person name="Trubitsyn V."/>
            <person name="Rivkina E."/>
            <person name="Shcherbakova V."/>
        </authorList>
    </citation>
    <scope>NUCLEOTIDE SEQUENCE [LARGE SCALE GENOMIC DNA]</scope>
    <source>
        <strain evidence="3">VT</strain>
    </source>
</reference>
<comment type="caution">
    <text evidence="2">The sequence shown here is derived from an EMBL/GenBank/DDBJ whole genome shotgun (WGS) entry which is preliminary data.</text>
</comment>
<gene>
    <name evidence="2" type="ORF">K8N75_13330</name>
</gene>
<dbReference type="RefSeq" id="WP_223792560.1">
    <property type="nucleotide sequence ID" value="NZ_JAIOUQ010000017.1"/>
</dbReference>
<dbReference type="EMBL" id="JAIOUQ010000017">
    <property type="protein sequence ID" value="MBZ2167021.1"/>
    <property type="molecule type" value="Genomic_DNA"/>
</dbReference>
<organism evidence="2 3">
    <name type="scientific">Methanobacterium spitsbergense</name>
    <dbReference type="NCBI Taxonomy" id="2874285"/>
    <lineage>
        <taxon>Archaea</taxon>
        <taxon>Methanobacteriati</taxon>
        <taxon>Methanobacteriota</taxon>
        <taxon>Methanomada group</taxon>
        <taxon>Methanobacteria</taxon>
        <taxon>Methanobacteriales</taxon>
        <taxon>Methanobacteriaceae</taxon>
        <taxon>Methanobacterium</taxon>
    </lineage>
</organism>
<keyword evidence="3" id="KW-1185">Reference proteome</keyword>
<dbReference type="AlphaFoldDB" id="A0A8T5V553"/>
<feature type="region of interest" description="Disordered" evidence="1">
    <location>
        <begin position="29"/>
        <end position="53"/>
    </location>
</feature>
<proteinExistence type="predicted"/>
<name>A0A8T5V553_9EURY</name>
<accession>A0A8T5V553</accession>